<keyword evidence="3" id="KW-0378">Hydrolase</keyword>
<dbReference type="NCBIfam" id="TIGR04183">
    <property type="entry name" value="Por_Secre_tail"/>
    <property type="match status" value="1"/>
</dbReference>
<keyword evidence="6" id="KW-0732">Signal</keyword>
<dbReference type="InterPro" id="IPR000998">
    <property type="entry name" value="MAM_dom"/>
</dbReference>
<dbReference type="PROSITE" id="PS00138">
    <property type="entry name" value="SUBTILASE_SER"/>
    <property type="match status" value="1"/>
</dbReference>
<proteinExistence type="inferred from homology"/>
<dbReference type="PROSITE" id="PS51892">
    <property type="entry name" value="SUBTILASE"/>
    <property type="match status" value="1"/>
</dbReference>
<dbReference type="SUPFAM" id="SSF52743">
    <property type="entry name" value="Subtilisin-like"/>
    <property type="match status" value="1"/>
</dbReference>
<evidence type="ECO:0000256" key="1">
    <source>
        <dbReference type="ARBA" id="ARBA00011073"/>
    </source>
</evidence>
<dbReference type="InterPro" id="IPR034058">
    <property type="entry name" value="TagA/B/C/D_pept_dom"/>
</dbReference>
<dbReference type="Gene3D" id="3.40.50.200">
    <property type="entry name" value="Peptidase S8/S53 domain"/>
    <property type="match status" value="1"/>
</dbReference>
<dbReference type="Gene3D" id="2.60.120.200">
    <property type="match status" value="2"/>
</dbReference>
<dbReference type="Gene3D" id="2.60.120.380">
    <property type="match status" value="1"/>
</dbReference>
<evidence type="ECO:0000259" key="7">
    <source>
        <dbReference type="PROSITE" id="PS50060"/>
    </source>
</evidence>
<dbReference type="EMBL" id="JBDKWZ010000002">
    <property type="protein sequence ID" value="MEN7547067.1"/>
    <property type="molecule type" value="Genomic_DNA"/>
</dbReference>
<evidence type="ECO:0000313" key="9">
    <source>
        <dbReference type="Proteomes" id="UP001403385"/>
    </source>
</evidence>
<reference evidence="8 9" key="1">
    <citation type="submission" date="2024-04" db="EMBL/GenBank/DDBJ databases">
        <title>Novel genus in family Flammeovirgaceae.</title>
        <authorList>
            <person name="Nguyen T.H."/>
            <person name="Vuong T.Q."/>
            <person name="Le H."/>
            <person name="Kim S.-G."/>
        </authorList>
    </citation>
    <scope>NUCLEOTIDE SEQUENCE [LARGE SCALE GENOMIC DNA]</scope>
    <source>
        <strain evidence="8 9">JCM 23209</strain>
    </source>
</reference>
<dbReference type="InterPro" id="IPR026444">
    <property type="entry name" value="Secre_tail"/>
</dbReference>
<comment type="caution">
    <text evidence="8">The sequence shown here is derived from an EMBL/GenBank/DDBJ whole genome shotgun (WGS) entry which is preliminary data.</text>
</comment>
<dbReference type="InterPro" id="IPR023828">
    <property type="entry name" value="Peptidase_S8_Ser-AS"/>
</dbReference>
<evidence type="ECO:0000256" key="3">
    <source>
        <dbReference type="ARBA" id="ARBA00022801"/>
    </source>
</evidence>
<evidence type="ECO:0000256" key="6">
    <source>
        <dbReference type="SAM" id="SignalP"/>
    </source>
</evidence>
<gene>
    <name evidence="8" type="ORF">AAG747_04065</name>
</gene>
<keyword evidence="4" id="KW-0720">Serine protease</keyword>
<dbReference type="InterPro" id="IPR008979">
    <property type="entry name" value="Galactose-bd-like_sf"/>
</dbReference>
<dbReference type="PRINTS" id="PR00723">
    <property type="entry name" value="SUBTILISIN"/>
</dbReference>
<comment type="caution">
    <text evidence="5">Lacks conserved residue(s) required for the propagation of feature annotation.</text>
</comment>
<dbReference type="Pfam" id="PF00082">
    <property type="entry name" value="Peptidase_S8"/>
    <property type="match status" value="1"/>
</dbReference>
<dbReference type="Pfam" id="PF18962">
    <property type="entry name" value="Por_Secre_tail"/>
    <property type="match status" value="1"/>
</dbReference>
<dbReference type="PANTHER" id="PTHR43399">
    <property type="entry name" value="SUBTILISIN-RELATED"/>
    <property type="match status" value="1"/>
</dbReference>
<dbReference type="CDD" id="cd04842">
    <property type="entry name" value="Peptidases_S8_Kp43_protease"/>
    <property type="match status" value="1"/>
</dbReference>
<dbReference type="PROSITE" id="PS50060">
    <property type="entry name" value="MAM_2"/>
    <property type="match status" value="1"/>
</dbReference>
<evidence type="ECO:0000256" key="4">
    <source>
        <dbReference type="ARBA" id="ARBA00022825"/>
    </source>
</evidence>
<feature type="signal peptide" evidence="6">
    <location>
        <begin position="1"/>
        <end position="22"/>
    </location>
</feature>
<dbReference type="SUPFAM" id="SSF49785">
    <property type="entry name" value="Galactose-binding domain-like"/>
    <property type="match status" value="1"/>
</dbReference>
<dbReference type="Proteomes" id="UP001403385">
    <property type="component" value="Unassembled WGS sequence"/>
</dbReference>
<dbReference type="RefSeq" id="WP_346819854.1">
    <property type="nucleotide sequence ID" value="NZ_JBDKWZ010000002.1"/>
</dbReference>
<dbReference type="InterPro" id="IPR013783">
    <property type="entry name" value="Ig-like_fold"/>
</dbReference>
<keyword evidence="2" id="KW-0645">Protease</keyword>
<dbReference type="InterPro" id="IPR015500">
    <property type="entry name" value="Peptidase_S8_subtilisin-rel"/>
</dbReference>
<feature type="chain" id="PRO_5043813219" evidence="6">
    <location>
        <begin position="23"/>
        <end position="1249"/>
    </location>
</feature>
<dbReference type="GO" id="GO:0016020">
    <property type="term" value="C:membrane"/>
    <property type="evidence" value="ECO:0007669"/>
    <property type="project" value="InterPro"/>
</dbReference>
<dbReference type="InterPro" id="IPR000209">
    <property type="entry name" value="Peptidase_S8/S53_dom"/>
</dbReference>
<dbReference type="PANTHER" id="PTHR43399:SF4">
    <property type="entry name" value="CELL WALL-ASSOCIATED PROTEASE"/>
    <property type="match status" value="1"/>
</dbReference>
<dbReference type="InterPro" id="IPR051048">
    <property type="entry name" value="Peptidase_S8/S53_subtilisin"/>
</dbReference>
<dbReference type="GO" id="GO:0004252">
    <property type="term" value="F:serine-type endopeptidase activity"/>
    <property type="evidence" value="ECO:0007669"/>
    <property type="project" value="InterPro"/>
</dbReference>
<comment type="similarity">
    <text evidence="1 5">Belongs to the peptidase S8 family.</text>
</comment>
<sequence length="1249" mass="137002">MKNEKASFILCCSFLLTFLTSAFIDVQGQSKSTYQVIKKTDVKALNELRKSSRKTHKSNLKKALKMAGQKGWPLIRLSGTGQLIRLRGVTETGMPVYHITNNEIAAKTINTDQVWEGGDLGLQLSGQSMPDESLGIWEVGATLRLSHVEFGGRVHHKDGNNPEDNEGSRDHATHVAGTLIGQGINSSARGMAHKAELSYFDSDNDLAEMADAATSGMLVSNHSYGFATGWEYDFFGDGRWVWLGDPSVNTEEDWRFGFYDNEAANWDQVAFEAPYYTIVKAAGNHRNNSGPSSGEAYWVYTSGGDTTLSTVNRLPDGGINGYDCLSDAALAKNVISVGAVHGIPNTYSKPSDVIMTGFSSWGPTDDGRIKPDLVAQGYQVLSSASQADNAYKYLSGTSMAAPTVAGSVYLLQEHYYNHFGNFMKSATVRGVLIHTAEETGTQPGPDYQYGWGLMNTAAAAEVISGSGSETLIQEKTLENQRTEQITIYASGNEPLMATLCWTDPQGNPVSKSLDPQTIMLVNDLDIKIERNGTPYRPWVLDPANPSTAATRGNNIRDNVEKVLVENPEAGLYTLTISHKGSLQNGKQAYSLIVSGVISQAVDAKIEKIYAETDPCNYSDATPVKVLVSNNGRNDLQNLKVSYQVRDDKNTLLLDGNQTISDLSAGSETLIHFSADFLEKSICFITAVVTVAGDENSENNVLLKEFKNPKVYLNGQAYQQDLESVDALSNWISLNSNADVDVNNTPHTWNYIPNGPNARSGESYYSYYGSGTNQAANDWFITGCFYLEKGRVYRMNFWQKQQIAGNTQRVEVFVGKAQSSNFMTQKIFAYSGQPGTAYEYQQTQFSVAESGTYYLGWKALSPANQNNYYIDDIEIGEAFGRDLAVVDIQPLLGSCDFNEETPVEIKISNVGTTDVQNATLFYSYLSASGNEVTGSTPVGELTNGQVKSLVVDGNFAKLVNAIDFKVIVQLEGEENTENDTLSITFPARFNFGEDDIYKDDFEDNATFGNWQTEDANQDGITWEFIDPSVGVPSFAHSGSGFVALEGNGSQAADDWLYSTCLYLRPNTNYAMTFYHRVAMADSPAKLEIKLGSSQEAVNMTKSLKTMENLSGTEYRLASVVFSVEEEGVYYLGLHSYSEANQATLLLLDDIQIGLLEALGDEGEQPDEARLILYPNPTQGSYSVELNNAFIGTVKMNIRNSVGSLVKSMQIDKRTERLEVSGLDLSTEASGLYLIEFQMGAQRVVKRIIKK</sequence>
<feature type="domain" description="MAM" evidence="7">
    <location>
        <begin position="996"/>
        <end position="1151"/>
    </location>
</feature>
<organism evidence="8 9">
    <name type="scientific">Rapidithrix thailandica</name>
    <dbReference type="NCBI Taxonomy" id="413964"/>
    <lineage>
        <taxon>Bacteria</taxon>
        <taxon>Pseudomonadati</taxon>
        <taxon>Bacteroidota</taxon>
        <taxon>Cytophagia</taxon>
        <taxon>Cytophagales</taxon>
        <taxon>Flammeovirgaceae</taxon>
        <taxon>Rapidithrix</taxon>
    </lineage>
</organism>
<accession>A0AAW9RTV6</accession>
<dbReference type="Gene3D" id="2.60.40.10">
    <property type="entry name" value="Immunoglobulins"/>
    <property type="match status" value="1"/>
</dbReference>
<evidence type="ECO:0000313" key="8">
    <source>
        <dbReference type="EMBL" id="MEN7547067.1"/>
    </source>
</evidence>
<evidence type="ECO:0000256" key="2">
    <source>
        <dbReference type="ARBA" id="ARBA00022670"/>
    </source>
</evidence>
<dbReference type="NCBIfam" id="NF038128">
    <property type="entry name" value="choice_anch_J"/>
    <property type="match status" value="2"/>
</dbReference>
<dbReference type="InterPro" id="IPR036852">
    <property type="entry name" value="Peptidase_S8/S53_dom_sf"/>
</dbReference>
<evidence type="ECO:0000256" key="5">
    <source>
        <dbReference type="PROSITE-ProRule" id="PRU01240"/>
    </source>
</evidence>
<protein>
    <submittedName>
        <fullName evidence="8">S8 family serine peptidase</fullName>
    </submittedName>
</protein>
<dbReference type="AlphaFoldDB" id="A0AAW9RTV6"/>
<dbReference type="GO" id="GO:0006508">
    <property type="term" value="P:proteolysis"/>
    <property type="evidence" value="ECO:0007669"/>
    <property type="project" value="UniProtKB-KW"/>
</dbReference>
<keyword evidence="9" id="KW-1185">Reference proteome</keyword>
<name>A0AAW9RTV6_9BACT</name>